<dbReference type="RefSeq" id="WP_185136206.1">
    <property type="nucleotide sequence ID" value="NZ_JACJVR010000050.1"/>
</dbReference>
<accession>A0A841TVA1</accession>
<keyword evidence="2" id="KW-0808">Transferase</keyword>
<feature type="domain" description="Methyltransferase FkbM" evidence="1">
    <location>
        <begin position="211"/>
        <end position="348"/>
    </location>
</feature>
<dbReference type="PANTHER" id="PTHR34203">
    <property type="entry name" value="METHYLTRANSFERASE, FKBM FAMILY PROTEIN"/>
    <property type="match status" value="1"/>
</dbReference>
<dbReference type="AlphaFoldDB" id="A0A841TVA1"/>
<dbReference type="InterPro" id="IPR052514">
    <property type="entry name" value="SAM-dependent_MTase"/>
</dbReference>
<protein>
    <submittedName>
        <fullName evidence="2">FkbM family methyltransferase</fullName>
    </submittedName>
</protein>
<dbReference type="InterPro" id="IPR006342">
    <property type="entry name" value="FkbM_mtfrase"/>
</dbReference>
<dbReference type="Gene3D" id="3.40.50.720">
    <property type="entry name" value="NAD(P)-binding Rossmann-like Domain"/>
    <property type="match status" value="1"/>
</dbReference>
<dbReference type="EMBL" id="JACJVR010000050">
    <property type="protein sequence ID" value="MBB6692216.1"/>
    <property type="molecule type" value="Genomic_DNA"/>
</dbReference>
<dbReference type="GO" id="GO:0032259">
    <property type="term" value="P:methylation"/>
    <property type="evidence" value="ECO:0007669"/>
    <property type="project" value="UniProtKB-KW"/>
</dbReference>
<reference evidence="2 3" key="1">
    <citation type="submission" date="2020-08" db="EMBL/GenBank/DDBJ databases">
        <title>Cohnella phylogeny.</title>
        <authorList>
            <person name="Dunlap C."/>
        </authorList>
    </citation>
    <scope>NUCLEOTIDE SEQUENCE [LARGE SCALE GENOMIC DNA]</scope>
    <source>
        <strain evidence="2 3">DSM 25239</strain>
    </source>
</reference>
<comment type="caution">
    <text evidence="2">The sequence shown here is derived from an EMBL/GenBank/DDBJ whole genome shotgun (WGS) entry which is preliminary data.</text>
</comment>
<evidence type="ECO:0000313" key="2">
    <source>
        <dbReference type="EMBL" id="MBB6692216.1"/>
    </source>
</evidence>
<dbReference type="SUPFAM" id="SSF53335">
    <property type="entry name" value="S-adenosyl-L-methionine-dependent methyltransferases"/>
    <property type="match status" value="1"/>
</dbReference>
<evidence type="ECO:0000313" key="3">
    <source>
        <dbReference type="Proteomes" id="UP000553776"/>
    </source>
</evidence>
<dbReference type="Pfam" id="PF05050">
    <property type="entry name" value="Methyltransf_21"/>
    <property type="match status" value="1"/>
</dbReference>
<dbReference type="Gene3D" id="3.40.50.150">
    <property type="entry name" value="Vaccinia Virus protein VP39"/>
    <property type="match status" value="1"/>
</dbReference>
<dbReference type="GO" id="GO:0008168">
    <property type="term" value="F:methyltransferase activity"/>
    <property type="evidence" value="ECO:0007669"/>
    <property type="project" value="UniProtKB-KW"/>
</dbReference>
<dbReference type="PANTHER" id="PTHR34203:SF15">
    <property type="entry name" value="SLL1173 PROTEIN"/>
    <property type="match status" value="1"/>
</dbReference>
<organism evidence="2 3">
    <name type="scientific">Cohnella xylanilytica</name>
    <dbReference type="NCBI Taxonomy" id="557555"/>
    <lineage>
        <taxon>Bacteria</taxon>
        <taxon>Bacillati</taxon>
        <taxon>Bacillota</taxon>
        <taxon>Bacilli</taxon>
        <taxon>Bacillales</taxon>
        <taxon>Paenibacillaceae</taxon>
        <taxon>Cohnella</taxon>
    </lineage>
</organism>
<gene>
    <name evidence="2" type="ORF">H7B90_12465</name>
</gene>
<proteinExistence type="predicted"/>
<sequence>MKVEVVLFGASQKGTRALPFLKEKYKVVAFSDNDSEKWGDKIEDISIISPKEMLHLVEKKNVLVVITSSYYDEIYSDLHQLGVSNSILDEQKNVDCYFNSVIEAEKLGISIMHSNSKVIISREELKQSIVLSINNINPYLYDTVTNFEYLINSVLPVTIGEKKIVDFSAPREHMLTKINTSFYFSSIIEGVEPLELYLFKYRPKPGDIVFDCGAYCGVSTYLFSKMVGASGKVFAFEPDQQNYEMLIKNIQNLNMKNVIPINKGIYSANTEISFYSEGGSSSAAVEYSNQSGRSFLSKINVVTLETAFNELGLNRLDFVKMDIEGAEIEAISGSLTFLREKAINFAIASYHCINGQYTFPKLEELFSIINYKVETGFNPHFTTWAYKNHWMDMTQN</sequence>
<keyword evidence="2" id="KW-0489">Methyltransferase</keyword>
<dbReference type="NCBIfam" id="TIGR01444">
    <property type="entry name" value="fkbM_fam"/>
    <property type="match status" value="1"/>
</dbReference>
<name>A0A841TVA1_9BACL</name>
<dbReference type="InterPro" id="IPR029063">
    <property type="entry name" value="SAM-dependent_MTases_sf"/>
</dbReference>
<evidence type="ECO:0000259" key="1">
    <source>
        <dbReference type="Pfam" id="PF05050"/>
    </source>
</evidence>
<keyword evidence="3" id="KW-1185">Reference proteome</keyword>
<dbReference type="Proteomes" id="UP000553776">
    <property type="component" value="Unassembled WGS sequence"/>
</dbReference>